<name>A0A0C3PSC5_PISTI</name>
<gene>
    <name evidence="2" type="ORF">M404DRAFT_994293</name>
</gene>
<accession>A0A0C3PSC5</accession>
<dbReference type="HOGENOM" id="CLU_2639094_0_0_1"/>
<sequence length="77" mass="8717">MSRRAEDVNQDNPRGMRSDARRTPSRRASGCAMPLGKNNIDIHIMRAIKPSFPFASMARTVIRKKNARKELGHGLDR</sequence>
<dbReference type="Proteomes" id="UP000054217">
    <property type="component" value="Unassembled WGS sequence"/>
</dbReference>
<organism evidence="2 3">
    <name type="scientific">Pisolithus tinctorius Marx 270</name>
    <dbReference type="NCBI Taxonomy" id="870435"/>
    <lineage>
        <taxon>Eukaryota</taxon>
        <taxon>Fungi</taxon>
        <taxon>Dikarya</taxon>
        <taxon>Basidiomycota</taxon>
        <taxon>Agaricomycotina</taxon>
        <taxon>Agaricomycetes</taxon>
        <taxon>Agaricomycetidae</taxon>
        <taxon>Boletales</taxon>
        <taxon>Sclerodermatineae</taxon>
        <taxon>Pisolithaceae</taxon>
        <taxon>Pisolithus</taxon>
    </lineage>
</organism>
<keyword evidence="3" id="KW-1185">Reference proteome</keyword>
<evidence type="ECO:0000256" key="1">
    <source>
        <dbReference type="SAM" id="MobiDB-lite"/>
    </source>
</evidence>
<dbReference type="InParanoid" id="A0A0C3PSC5"/>
<protein>
    <submittedName>
        <fullName evidence="2">Uncharacterized protein</fullName>
    </submittedName>
</protein>
<feature type="region of interest" description="Disordered" evidence="1">
    <location>
        <begin position="1"/>
        <end position="35"/>
    </location>
</feature>
<reference evidence="2 3" key="1">
    <citation type="submission" date="2014-04" db="EMBL/GenBank/DDBJ databases">
        <authorList>
            <consortium name="DOE Joint Genome Institute"/>
            <person name="Kuo A."/>
            <person name="Kohler A."/>
            <person name="Costa M.D."/>
            <person name="Nagy L.G."/>
            <person name="Floudas D."/>
            <person name="Copeland A."/>
            <person name="Barry K.W."/>
            <person name="Cichocki N."/>
            <person name="Veneault-Fourrey C."/>
            <person name="LaButti K."/>
            <person name="Lindquist E.A."/>
            <person name="Lipzen A."/>
            <person name="Lundell T."/>
            <person name="Morin E."/>
            <person name="Murat C."/>
            <person name="Sun H."/>
            <person name="Tunlid A."/>
            <person name="Henrissat B."/>
            <person name="Grigoriev I.V."/>
            <person name="Hibbett D.S."/>
            <person name="Martin F."/>
            <person name="Nordberg H.P."/>
            <person name="Cantor M.N."/>
            <person name="Hua S.X."/>
        </authorList>
    </citation>
    <scope>NUCLEOTIDE SEQUENCE [LARGE SCALE GENOMIC DNA]</scope>
    <source>
        <strain evidence="2 3">Marx 270</strain>
    </source>
</reference>
<dbReference type="AlphaFoldDB" id="A0A0C3PSC5"/>
<evidence type="ECO:0000313" key="2">
    <source>
        <dbReference type="EMBL" id="KIO11544.1"/>
    </source>
</evidence>
<dbReference type="EMBL" id="KN831949">
    <property type="protein sequence ID" value="KIO11544.1"/>
    <property type="molecule type" value="Genomic_DNA"/>
</dbReference>
<proteinExistence type="predicted"/>
<reference evidence="3" key="2">
    <citation type="submission" date="2015-01" db="EMBL/GenBank/DDBJ databases">
        <title>Evolutionary Origins and Diversification of the Mycorrhizal Mutualists.</title>
        <authorList>
            <consortium name="DOE Joint Genome Institute"/>
            <consortium name="Mycorrhizal Genomics Consortium"/>
            <person name="Kohler A."/>
            <person name="Kuo A."/>
            <person name="Nagy L.G."/>
            <person name="Floudas D."/>
            <person name="Copeland A."/>
            <person name="Barry K.W."/>
            <person name="Cichocki N."/>
            <person name="Veneault-Fourrey C."/>
            <person name="LaButti K."/>
            <person name="Lindquist E.A."/>
            <person name="Lipzen A."/>
            <person name="Lundell T."/>
            <person name="Morin E."/>
            <person name="Murat C."/>
            <person name="Riley R."/>
            <person name="Ohm R."/>
            <person name="Sun H."/>
            <person name="Tunlid A."/>
            <person name="Henrissat B."/>
            <person name="Grigoriev I.V."/>
            <person name="Hibbett D.S."/>
            <person name="Martin F."/>
        </authorList>
    </citation>
    <scope>NUCLEOTIDE SEQUENCE [LARGE SCALE GENOMIC DNA]</scope>
    <source>
        <strain evidence="3">Marx 270</strain>
    </source>
</reference>
<evidence type="ECO:0000313" key="3">
    <source>
        <dbReference type="Proteomes" id="UP000054217"/>
    </source>
</evidence>